<sequence length="231" mass="26285">MLFSHFLLRKSKKMSRIALLSVLVIVGLSPCFGARILGVFPTPIRSHFIFASALLRGLAEKGHHVTVLSSFPPEGALENYRHIQIAKESSSDRGTYERLSTEGWSYFGTLRLLINGLRQTLQTANNTLHSSEFKQIAQEEFDLIFLEMFLNTFLIGLGDHFKCPVVMIFSAPSSEFINHLSGNPSTVATLPHFLLGKSQEMSFIMRFLNFGFTTVERTVWSVIDWRERIYY</sequence>
<evidence type="ECO:0000256" key="2">
    <source>
        <dbReference type="ARBA" id="ARBA00022676"/>
    </source>
</evidence>
<keyword evidence="5" id="KW-1185">Reference proteome</keyword>
<dbReference type="PANTHER" id="PTHR48043">
    <property type="entry name" value="EG:EG0003.4 PROTEIN-RELATED"/>
    <property type="match status" value="1"/>
</dbReference>
<comment type="similarity">
    <text evidence="1">Belongs to the UDP-glycosyltransferase family.</text>
</comment>
<dbReference type="AlphaFoldDB" id="A0A1B0CY30"/>
<organism evidence="4 5">
    <name type="scientific">Lutzomyia longipalpis</name>
    <name type="common">Sand fly</name>
    <dbReference type="NCBI Taxonomy" id="7200"/>
    <lineage>
        <taxon>Eukaryota</taxon>
        <taxon>Metazoa</taxon>
        <taxon>Ecdysozoa</taxon>
        <taxon>Arthropoda</taxon>
        <taxon>Hexapoda</taxon>
        <taxon>Insecta</taxon>
        <taxon>Pterygota</taxon>
        <taxon>Neoptera</taxon>
        <taxon>Endopterygota</taxon>
        <taxon>Diptera</taxon>
        <taxon>Nematocera</taxon>
        <taxon>Psychodoidea</taxon>
        <taxon>Psychodidae</taxon>
        <taxon>Lutzomyia</taxon>
        <taxon>Lutzomyia</taxon>
    </lineage>
</organism>
<keyword evidence="3" id="KW-0808">Transferase</keyword>
<dbReference type="GO" id="GO:0008194">
    <property type="term" value="F:UDP-glycosyltransferase activity"/>
    <property type="evidence" value="ECO:0007669"/>
    <property type="project" value="TreeGrafter"/>
</dbReference>
<keyword evidence="2" id="KW-0328">Glycosyltransferase</keyword>
<dbReference type="SUPFAM" id="SSF53756">
    <property type="entry name" value="UDP-Glycosyltransferase/glycogen phosphorylase"/>
    <property type="match status" value="1"/>
</dbReference>
<evidence type="ECO:0000256" key="1">
    <source>
        <dbReference type="ARBA" id="ARBA00009995"/>
    </source>
</evidence>
<proteinExistence type="inferred from homology"/>
<dbReference type="Proteomes" id="UP000092461">
    <property type="component" value="Unassembled WGS sequence"/>
</dbReference>
<dbReference type="EnsemblMetazoa" id="LLOJ010028-RA">
    <property type="protein sequence ID" value="LLOJ010028-PA"/>
    <property type="gene ID" value="LLOJ010028"/>
</dbReference>
<dbReference type="EMBL" id="AJWK01035324">
    <property type="status" value="NOT_ANNOTATED_CDS"/>
    <property type="molecule type" value="Genomic_DNA"/>
</dbReference>
<name>A0A1B0CY30_LUTLO</name>
<evidence type="ECO:0000313" key="4">
    <source>
        <dbReference type="EnsemblMetazoa" id="LLOJ010028-PA"/>
    </source>
</evidence>
<evidence type="ECO:0000256" key="3">
    <source>
        <dbReference type="ARBA" id="ARBA00022679"/>
    </source>
</evidence>
<protein>
    <submittedName>
        <fullName evidence="4">Uncharacterized protein</fullName>
    </submittedName>
</protein>
<dbReference type="VEuPathDB" id="VectorBase:LLONM1_001658"/>
<reference evidence="4" key="1">
    <citation type="submission" date="2020-05" db="UniProtKB">
        <authorList>
            <consortium name="EnsemblMetazoa"/>
        </authorList>
    </citation>
    <scope>IDENTIFICATION</scope>
    <source>
        <strain evidence="4">Jacobina</strain>
    </source>
</reference>
<dbReference type="VEuPathDB" id="VectorBase:LLOJ010028"/>
<dbReference type="PANTHER" id="PTHR48043:SF159">
    <property type="entry name" value="EG:EG0003.4 PROTEIN-RELATED"/>
    <property type="match status" value="1"/>
</dbReference>
<accession>A0A1B0CY30</accession>
<dbReference type="Gene3D" id="3.40.50.2000">
    <property type="entry name" value="Glycogen Phosphorylase B"/>
    <property type="match status" value="1"/>
</dbReference>
<dbReference type="InterPro" id="IPR050271">
    <property type="entry name" value="UDP-glycosyltransferase"/>
</dbReference>
<evidence type="ECO:0000313" key="5">
    <source>
        <dbReference type="Proteomes" id="UP000092461"/>
    </source>
</evidence>